<keyword evidence="6" id="KW-0131">Cell cycle</keyword>
<dbReference type="Pfam" id="PF04049">
    <property type="entry name" value="ANAPC8"/>
    <property type="match status" value="1"/>
</dbReference>
<feature type="repeat" description="TPR" evidence="7">
    <location>
        <begin position="402"/>
        <end position="435"/>
    </location>
</feature>
<dbReference type="Gene3D" id="1.25.40.10">
    <property type="entry name" value="Tetratricopeptide repeat domain"/>
    <property type="match status" value="3"/>
</dbReference>
<keyword evidence="5 7" id="KW-0802">TPR repeat</keyword>
<dbReference type="InterPro" id="IPR011990">
    <property type="entry name" value="TPR-like_helical_dom_sf"/>
</dbReference>
<evidence type="ECO:0000256" key="1">
    <source>
        <dbReference type="ARBA" id="ARBA00022618"/>
    </source>
</evidence>
<feature type="region of interest" description="Disordered" evidence="8">
    <location>
        <begin position="589"/>
        <end position="609"/>
    </location>
</feature>
<evidence type="ECO:0000256" key="8">
    <source>
        <dbReference type="SAM" id="MobiDB-lite"/>
    </source>
</evidence>
<organism evidence="10 11">
    <name type="scientific">Gymnopus androsaceus JB14</name>
    <dbReference type="NCBI Taxonomy" id="1447944"/>
    <lineage>
        <taxon>Eukaryota</taxon>
        <taxon>Fungi</taxon>
        <taxon>Dikarya</taxon>
        <taxon>Basidiomycota</taxon>
        <taxon>Agaricomycotina</taxon>
        <taxon>Agaricomycetes</taxon>
        <taxon>Agaricomycetidae</taxon>
        <taxon>Agaricales</taxon>
        <taxon>Marasmiineae</taxon>
        <taxon>Omphalotaceae</taxon>
        <taxon>Gymnopus</taxon>
    </lineage>
</organism>
<evidence type="ECO:0000256" key="6">
    <source>
        <dbReference type="ARBA" id="ARBA00023306"/>
    </source>
</evidence>
<dbReference type="InterPro" id="IPR019734">
    <property type="entry name" value="TPR_rpt"/>
</dbReference>
<dbReference type="Pfam" id="PF13181">
    <property type="entry name" value="TPR_8"/>
    <property type="match status" value="2"/>
</dbReference>
<evidence type="ECO:0000256" key="3">
    <source>
        <dbReference type="ARBA" id="ARBA00022776"/>
    </source>
</evidence>
<dbReference type="PROSITE" id="PS50005">
    <property type="entry name" value="TPR"/>
    <property type="match status" value="2"/>
</dbReference>
<dbReference type="InterPro" id="IPR007192">
    <property type="entry name" value="APC8"/>
</dbReference>
<dbReference type="GO" id="GO:0016567">
    <property type="term" value="P:protein ubiquitination"/>
    <property type="evidence" value="ECO:0007669"/>
    <property type="project" value="TreeGrafter"/>
</dbReference>
<feature type="domain" description="Cdc23" evidence="9">
    <location>
        <begin position="11"/>
        <end position="307"/>
    </location>
</feature>
<dbReference type="SUPFAM" id="SSF48452">
    <property type="entry name" value="TPR-like"/>
    <property type="match status" value="2"/>
</dbReference>
<dbReference type="OrthoDB" id="10262026at2759"/>
<evidence type="ECO:0000256" key="4">
    <source>
        <dbReference type="ARBA" id="ARBA00022786"/>
    </source>
</evidence>
<dbReference type="Pfam" id="PF13432">
    <property type="entry name" value="TPR_16"/>
    <property type="match status" value="1"/>
</dbReference>
<evidence type="ECO:0000313" key="10">
    <source>
        <dbReference type="EMBL" id="KAE9400243.1"/>
    </source>
</evidence>
<dbReference type="Proteomes" id="UP000799118">
    <property type="component" value="Unassembled WGS sequence"/>
</dbReference>
<evidence type="ECO:0000256" key="2">
    <source>
        <dbReference type="ARBA" id="ARBA00022737"/>
    </source>
</evidence>
<keyword evidence="4" id="KW-0833">Ubl conjugation pathway</keyword>
<protein>
    <submittedName>
        <fullName evidence="10">TPR-like protein</fullName>
    </submittedName>
</protein>
<proteinExistence type="predicted"/>
<feature type="region of interest" description="Disordered" evidence="8">
    <location>
        <begin position="52"/>
        <end position="78"/>
    </location>
</feature>
<dbReference type="AlphaFoldDB" id="A0A6A4HQI2"/>
<gene>
    <name evidence="10" type="ORF">BT96DRAFT_965441</name>
</gene>
<keyword evidence="3" id="KW-0498">Mitosis</keyword>
<evidence type="ECO:0000313" key="11">
    <source>
        <dbReference type="Proteomes" id="UP000799118"/>
    </source>
</evidence>
<keyword evidence="1" id="KW-0132">Cell division</keyword>
<dbReference type="PANTHER" id="PTHR12558:SF10">
    <property type="entry name" value="CELL DIVISION CYCLE PROTEIN 23 HOMOLOG"/>
    <property type="match status" value="1"/>
</dbReference>
<keyword evidence="11" id="KW-1185">Reference proteome</keyword>
<reference evidence="10" key="1">
    <citation type="journal article" date="2019" name="Environ. Microbiol.">
        <title>Fungal ecological strategies reflected in gene transcription - a case study of two litter decomposers.</title>
        <authorList>
            <person name="Barbi F."/>
            <person name="Kohler A."/>
            <person name="Barry K."/>
            <person name="Baskaran P."/>
            <person name="Daum C."/>
            <person name="Fauchery L."/>
            <person name="Ihrmark K."/>
            <person name="Kuo A."/>
            <person name="LaButti K."/>
            <person name="Lipzen A."/>
            <person name="Morin E."/>
            <person name="Grigoriev I.V."/>
            <person name="Henrissat B."/>
            <person name="Lindahl B."/>
            <person name="Martin F."/>
        </authorList>
    </citation>
    <scope>NUCLEOTIDE SEQUENCE</scope>
    <source>
        <strain evidence="10">JB14</strain>
    </source>
</reference>
<sequence>MVVVNVQHSDIVQDLRDSVRECSSRGLLSATKWSSELLLSIPASRRLSSHQAKRLSTFSTSTPARSRSPRPSLSFVDQSPVPTQILSQLSQSSAPARHPHAPPLAQKYESVELDLREEDSLATARICFEAKEYSRVSVLLAGCMSPTARFMSAYSRFLVSEHSANLEWHKYDDTRHQPPEPINYTIQELLQEVMNDTDPWLLLLKAIFLSRLSRREEAIESTILSIAGFPWNWSTWALLSSCIRDGEELTALLPLLPLPPTHPLVQMFQIKTLNELQNPSENEVGLCDRLLGSDYFSGSLWLMTQRATALYHLHDFSQAEAQFDRILSLDPYRIDDIDVLSNILYVTNNRLKLTRLANEFLAIDKDRPEVCCLVGNHYSLRAEHVKAIKYFRRATQLDRTYLSAWTLMGHEYVEVKNSHAAIEAYRRAVNVSRKDYRAWYGLGQAYELLNMHEYALHYYQYATALRPYDVRLWQAQGMCYEEMGRLREAVECLKRALIPADPHEITINLMLARIYRDLDEKAEAVAYHRRVVEVCQADLRPLEVAAYQLKNPDGDLVLAQEYLERVASSNAEEVNTAVEMLKTVKAAIQDRETKEEEKGKMNPEMSPEA</sequence>
<evidence type="ECO:0000256" key="7">
    <source>
        <dbReference type="PROSITE-ProRule" id="PRU00339"/>
    </source>
</evidence>
<feature type="compositionally biased region" description="Low complexity" evidence="8">
    <location>
        <begin position="56"/>
        <end position="74"/>
    </location>
</feature>
<feature type="compositionally biased region" description="Basic and acidic residues" evidence="8">
    <location>
        <begin position="589"/>
        <end position="601"/>
    </location>
</feature>
<accession>A0A6A4HQI2</accession>
<dbReference type="EMBL" id="ML769459">
    <property type="protein sequence ID" value="KAE9400243.1"/>
    <property type="molecule type" value="Genomic_DNA"/>
</dbReference>
<dbReference type="PANTHER" id="PTHR12558">
    <property type="entry name" value="CELL DIVISION CYCLE 16,23,27"/>
    <property type="match status" value="1"/>
</dbReference>
<evidence type="ECO:0000256" key="5">
    <source>
        <dbReference type="ARBA" id="ARBA00022803"/>
    </source>
</evidence>
<dbReference type="GO" id="GO:0051301">
    <property type="term" value="P:cell division"/>
    <property type="evidence" value="ECO:0007669"/>
    <property type="project" value="UniProtKB-KW"/>
</dbReference>
<dbReference type="GO" id="GO:0031145">
    <property type="term" value="P:anaphase-promoting complex-dependent catabolic process"/>
    <property type="evidence" value="ECO:0007669"/>
    <property type="project" value="TreeGrafter"/>
</dbReference>
<evidence type="ECO:0000259" key="9">
    <source>
        <dbReference type="Pfam" id="PF04049"/>
    </source>
</evidence>
<dbReference type="GO" id="GO:0005680">
    <property type="term" value="C:anaphase-promoting complex"/>
    <property type="evidence" value="ECO:0007669"/>
    <property type="project" value="InterPro"/>
</dbReference>
<keyword evidence="2" id="KW-0677">Repeat</keyword>
<feature type="repeat" description="TPR" evidence="7">
    <location>
        <begin position="436"/>
        <end position="469"/>
    </location>
</feature>
<dbReference type="SMART" id="SM00028">
    <property type="entry name" value="TPR"/>
    <property type="match status" value="6"/>
</dbReference>
<dbReference type="GO" id="GO:0045842">
    <property type="term" value="P:positive regulation of mitotic metaphase/anaphase transition"/>
    <property type="evidence" value="ECO:0007669"/>
    <property type="project" value="TreeGrafter"/>
</dbReference>
<name>A0A6A4HQI2_9AGAR</name>